<dbReference type="RefSeq" id="WP_276237065.1">
    <property type="nucleotide sequence ID" value="NZ_JARJLN010000333.1"/>
</dbReference>
<organism evidence="2 3">
    <name type="scientific">Pseudomonas putida</name>
    <name type="common">Arthrobacter siderocapsulatus</name>
    <dbReference type="NCBI Taxonomy" id="303"/>
    <lineage>
        <taxon>Bacteria</taxon>
        <taxon>Pseudomonadati</taxon>
        <taxon>Pseudomonadota</taxon>
        <taxon>Gammaproteobacteria</taxon>
        <taxon>Pseudomonadales</taxon>
        <taxon>Pseudomonadaceae</taxon>
        <taxon>Pseudomonas</taxon>
    </lineage>
</organism>
<feature type="compositionally biased region" description="Basic and acidic residues" evidence="1">
    <location>
        <begin position="92"/>
        <end position="101"/>
    </location>
</feature>
<proteinExistence type="predicted"/>
<feature type="compositionally biased region" description="Basic residues" evidence="1">
    <location>
        <begin position="109"/>
        <end position="118"/>
    </location>
</feature>
<protein>
    <submittedName>
        <fullName evidence="2">Pyocin activator PrtN family protein</fullName>
    </submittedName>
</protein>
<sequence>MSNTNQIALRLPHAPDATTVELLYRTFGDVLIPLDKVRVQYFRNLNEDTFAEQLKVGRICLPITTLDNSQKALKFAHIRHVAALIDSRAYLADEKQSRQPDQEQQQHPSKGRHHRPAHHKELDP</sequence>
<dbReference type="InterPro" id="IPR020518">
    <property type="entry name" value="Tscrpt_reg_PrtN"/>
</dbReference>
<dbReference type="GO" id="GO:0006355">
    <property type="term" value="P:regulation of DNA-templated transcription"/>
    <property type="evidence" value="ECO:0007669"/>
    <property type="project" value="InterPro"/>
</dbReference>
<reference evidence="2" key="1">
    <citation type="submission" date="2023-03" db="EMBL/GenBank/DDBJ databases">
        <title>Draft assemblies of triclosan tolerant bacteria isolated from returned activated sludge.</title>
        <authorList>
            <person name="Van Hamelsveld S."/>
        </authorList>
    </citation>
    <scope>NUCLEOTIDE SEQUENCE</scope>
    <source>
        <strain evidence="2">GW210012_S60</strain>
    </source>
</reference>
<gene>
    <name evidence="2" type="ORF">P3W50_21165</name>
</gene>
<accession>A0AAW6PRS1</accession>
<feature type="region of interest" description="Disordered" evidence="1">
    <location>
        <begin position="92"/>
        <end position="124"/>
    </location>
</feature>
<name>A0AAW6PRS1_PSEPU</name>
<evidence type="ECO:0000256" key="1">
    <source>
        <dbReference type="SAM" id="MobiDB-lite"/>
    </source>
</evidence>
<evidence type="ECO:0000313" key="3">
    <source>
        <dbReference type="Proteomes" id="UP001217741"/>
    </source>
</evidence>
<dbReference type="EMBL" id="JARJLO010000326">
    <property type="protein sequence ID" value="MDF3872959.1"/>
    <property type="molecule type" value="Genomic_DNA"/>
</dbReference>
<evidence type="ECO:0000313" key="2">
    <source>
        <dbReference type="EMBL" id="MDF3872959.1"/>
    </source>
</evidence>
<dbReference type="Pfam" id="PF11112">
    <property type="entry name" value="PyocinActivator"/>
    <property type="match status" value="1"/>
</dbReference>
<comment type="caution">
    <text evidence="2">The sequence shown here is derived from an EMBL/GenBank/DDBJ whole genome shotgun (WGS) entry which is preliminary data.</text>
</comment>
<dbReference type="Proteomes" id="UP001217741">
    <property type="component" value="Unassembled WGS sequence"/>
</dbReference>
<dbReference type="AlphaFoldDB" id="A0AAW6PRS1"/>